<dbReference type="STRING" id="871741.SAMN05192570_0084"/>
<keyword evidence="2" id="KW-1185">Reference proteome</keyword>
<protein>
    <submittedName>
        <fullName evidence="1">Molybdopterin converting factor, small subunit</fullName>
    </submittedName>
</protein>
<dbReference type="AlphaFoldDB" id="A0A1I6TI12"/>
<gene>
    <name evidence="1" type="ORF">SAMN05192570_0084</name>
</gene>
<reference evidence="2" key="1">
    <citation type="submission" date="2016-10" db="EMBL/GenBank/DDBJ databases">
        <authorList>
            <person name="Varghese N."/>
            <person name="Submissions S."/>
        </authorList>
    </citation>
    <scope>NUCLEOTIDE SEQUENCE [LARGE SCALE GENOMIC DNA]</scope>
    <source>
        <strain evidence="2">CGMCC 1.10683</strain>
    </source>
</reference>
<dbReference type="OrthoDB" id="7173579at2"/>
<dbReference type="EMBL" id="FOZV01000010">
    <property type="protein sequence ID" value="SFS88853.1"/>
    <property type="molecule type" value="Genomic_DNA"/>
</dbReference>
<evidence type="ECO:0000313" key="2">
    <source>
        <dbReference type="Proteomes" id="UP000198788"/>
    </source>
</evidence>
<dbReference type="RefSeq" id="WP_092313371.1">
    <property type="nucleotide sequence ID" value="NZ_FOZV01000010.1"/>
</dbReference>
<proteinExistence type="predicted"/>
<evidence type="ECO:0000313" key="1">
    <source>
        <dbReference type="EMBL" id="SFS88853.1"/>
    </source>
</evidence>
<organism evidence="1 2">
    <name type="scientific">Brevundimonas viscosa</name>
    <dbReference type="NCBI Taxonomy" id="871741"/>
    <lineage>
        <taxon>Bacteria</taxon>
        <taxon>Pseudomonadati</taxon>
        <taxon>Pseudomonadota</taxon>
        <taxon>Alphaproteobacteria</taxon>
        <taxon>Caulobacterales</taxon>
        <taxon>Caulobacteraceae</taxon>
        <taxon>Brevundimonas</taxon>
    </lineage>
</organism>
<dbReference type="SUPFAM" id="SSF54285">
    <property type="entry name" value="MoaD/ThiS"/>
    <property type="match status" value="1"/>
</dbReference>
<dbReference type="InterPro" id="IPR012675">
    <property type="entry name" value="Beta-grasp_dom_sf"/>
</dbReference>
<name>A0A1I6TI12_9CAUL</name>
<sequence length="82" mass="8718">MDIRIFLLGDLGARFGREHRLEFSEGLTAGEVRHRLIERIEGSAAALSASGVRIAVDQTVVPDTTCLAPGQEVALLPVFSGG</sequence>
<dbReference type="InterPro" id="IPR016155">
    <property type="entry name" value="Mopterin_synth/thiamin_S_b"/>
</dbReference>
<dbReference type="Pfam" id="PF02597">
    <property type="entry name" value="ThiS"/>
    <property type="match status" value="1"/>
</dbReference>
<accession>A0A1I6TI12</accession>
<dbReference type="Proteomes" id="UP000198788">
    <property type="component" value="Unassembled WGS sequence"/>
</dbReference>
<dbReference type="Gene3D" id="3.10.20.30">
    <property type="match status" value="1"/>
</dbReference>
<dbReference type="InterPro" id="IPR003749">
    <property type="entry name" value="ThiS/MoaD-like"/>
</dbReference>